<dbReference type="EC" id="4.3.3.7" evidence="1"/>
<keyword evidence="1" id="KW-0456">Lyase</keyword>
<dbReference type="Gene3D" id="3.20.20.70">
    <property type="entry name" value="Aldolase class I"/>
    <property type="match status" value="1"/>
</dbReference>
<proteinExistence type="predicted"/>
<dbReference type="GO" id="GO:0008840">
    <property type="term" value="F:4-hydroxy-tetrahydrodipicolinate synthase activity"/>
    <property type="evidence" value="ECO:0007669"/>
    <property type="project" value="UniProtKB-EC"/>
</dbReference>
<dbReference type="AlphaFoldDB" id="A0A645IRJ9"/>
<dbReference type="InterPro" id="IPR013785">
    <property type="entry name" value="Aldolase_TIM"/>
</dbReference>
<protein>
    <submittedName>
        <fullName evidence="1">4-hydroxy-tetrahydrodipicolinate synthase</fullName>
        <ecNumber evidence="1">4.3.3.7</ecNumber>
    </submittedName>
</protein>
<dbReference type="Pfam" id="PF00701">
    <property type="entry name" value="DHDPS"/>
    <property type="match status" value="1"/>
</dbReference>
<dbReference type="SUPFAM" id="SSF51569">
    <property type="entry name" value="Aldolase"/>
    <property type="match status" value="1"/>
</dbReference>
<accession>A0A645IRJ9</accession>
<sequence length="79" mass="9069">MVTMFFNGDIKDSIAKQLELNPLTAAVFSEVNPIPIKTALRLMDYNMGNFRLPLCEMEEATTANLIKQMKKFSLIKYYC</sequence>
<organism evidence="1">
    <name type="scientific">bioreactor metagenome</name>
    <dbReference type="NCBI Taxonomy" id="1076179"/>
    <lineage>
        <taxon>unclassified sequences</taxon>
        <taxon>metagenomes</taxon>
        <taxon>ecological metagenomes</taxon>
    </lineage>
</organism>
<gene>
    <name evidence="1" type="primary">dapA_80</name>
    <name evidence="1" type="ORF">SDC9_201670</name>
</gene>
<name>A0A645IRJ9_9ZZZZ</name>
<reference evidence="1" key="1">
    <citation type="submission" date="2019-08" db="EMBL/GenBank/DDBJ databases">
        <authorList>
            <person name="Kucharzyk K."/>
            <person name="Murdoch R.W."/>
            <person name="Higgins S."/>
            <person name="Loffler F."/>
        </authorList>
    </citation>
    <scope>NUCLEOTIDE SEQUENCE</scope>
</reference>
<dbReference type="EMBL" id="VSSQ01121772">
    <property type="protein sequence ID" value="MPN54001.1"/>
    <property type="molecule type" value="Genomic_DNA"/>
</dbReference>
<evidence type="ECO:0000313" key="1">
    <source>
        <dbReference type="EMBL" id="MPN54001.1"/>
    </source>
</evidence>
<comment type="caution">
    <text evidence="1">The sequence shown here is derived from an EMBL/GenBank/DDBJ whole genome shotgun (WGS) entry which is preliminary data.</text>
</comment>
<dbReference type="InterPro" id="IPR002220">
    <property type="entry name" value="DapA-like"/>
</dbReference>